<organism evidence="2 3">
    <name type="scientific">Folsomia candida</name>
    <name type="common">Springtail</name>
    <dbReference type="NCBI Taxonomy" id="158441"/>
    <lineage>
        <taxon>Eukaryota</taxon>
        <taxon>Metazoa</taxon>
        <taxon>Ecdysozoa</taxon>
        <taxon>Arthropoda</taxon>
        <taxon>Hexapoda</taxon>
        <taxon>Collembola</taxon>
        <taxon>Entomobryomorpha</taxon>
        <taxon>Isotomoidea</taxon>
        <taxon>Isotomidae</taxon>
        <taxon>Proisotominae</taxon>
        <taxon>Folsomia</taxon>
    </lineage>
</organism>
<name>A0A226DBC4_FOLCA</name>
<feature type="compositionally biased region" description="Low complexity" evidence="1">
    <location>
        <begin position="17"/>
        <end position="35"/>
    </location>
</feature>
<accession>A0A226DBC4</accession>
<reference evidence="2 3" key="1">
    <citation type="submission" date="2015-12" db="EMBL/GenBank/DDBJ databases">
        <title>The genome of Folsomia candida.</title>
        <authorList>
            <person name="Faddeeva A."/>
            <person name="Derks M.F."/>
            <person name="Anvar Y."/>
            <person name="Smit S."/>
            <person name="Van Straalen N."/>
            <person name="Roelofs D."/>
        </authorList>
    </citation>
    <scope>NUCLEOTIDE SEQUENCE [LARGE SCALE GENOMIC DNA]</scope>
    <source>
        <strain evidence="2 3">VU population</strain>
        <tissue evidence="2">Whole body</tissue>
    </source>
</reference>
<sequence>MEGDRNNLPALPPPYTSNSSLILSPSSSAPSSSSPMGIQRFAPIAESTLLESPTSSAISSHSAQPFALPPAPLDLFRSPSLHRRRPPPRAEKTKADESLHVPGLKFRAGRESNEETDDDILHPPGYHGPKRHQFVHDLALTRSRQLTGPDQPPPPAQPSDDQSIFWQPPPSTTETHRSTFEFSADLSDPNLQDNLFGDRFRRRSPSKFRESSSSTSSPSSPLFNQTAFSPNASPTAVIIDSRSAPLFPDRSTGVRQSQPSAVPLLAPAILQSSPRSIPSASHISTTSVSISRPGPPTFTKRITSAIQHAISALPSSQSRRVRPPIPSSLYRNPFTTRKLPITTTSSACTFSGTSTTASISGTGVIPPTSAPLWTISAEDAAILAETLSTYTPTTTPPPPISRAPRSLHPSFPAHLGPKSGDFAIRTNISRHLASHPSSDYRSRSLFICVC</sequence>
<dbReference type="AlphaFoldDB" id="A0A226DBC4"/>
<dbReference type="STRING" id="158441.A0A226DBC4"/>
<gene>
    <name evidence="2" type="ORF">Fcan01_23193</name>
</gene>
<keyword evidence="3" id="KW-1185">Reference proteome</keyword>
<feature type="compositionally biased region" description="Basic and acidic residues" evidence="1">
    <location>
        <begin position="88"/>
        <end position="99"/>
    </location>
</feature>
<feature type="compositionally biased region" description="Polar residues" evidence="1">
    <location>
        <begin position="275"/>
        <end position="290"/>
    </location>
</feature>
<protein>
    <submittedName>
        <fullName evidence="2">Uncharacterized protein</fullName>
    </submittedName>
</protein>
<proteinExistence type="predicted"/>
<evidence type="ECO:0000256" key="1">
    <source>
        <dbReference type="SAM" id="MobiDB-lite"/>
    </source>
</evidence>
<comment type="caution">
    <text evidence="2">The sequence shown here is derived from an EMBL/GenBank/DDBJ whole genome shotgun (WGS) entry which is preliminary data.</text>
</comment>
<feature type="region of interest" description="Disordered" evidence="1">
    <location>
        <begin position="275"/>
        <end position="294"/>
    </location>
</feature>
<evidence type="ECO:0000313" key="2">
    <source>
        <dbReference type="EMBL" id="OXA41941.1"/>
    </source>
</evidence>
<dbReference type="Proteomes" id="UP000198287">
    <property type="component" value="Unassembled WGS sequence"/>
</dbReference>
<evidence type="ECO:0000313" key="3">
    <source>
        <dbReference type="Proteomes" id="UP000198287"/>
    </source>
</evidence>
<feature type="region of interest" description="Disordered" evidence="1">
    <location>
        <begin position="1"/>
        <end position="228"/>
    </location>
</feature>
<feature type="compositionally biased region" description="Low complexity" evidence="1">
    <location>
        <begin position="211"/>
        <end position="223"/>
    </location>
</feature>
<feature type="compositionally biased region" description="Low complexity" evidence="1">
    <location>
        <begin position="52"/>
        <end position="66"/>
    </location>
</feature>
<dbReference type="EMBL" id="LNIX01000027">
    <property type="protein sequence ID" value="OXA41941.1"/>
    <property type="molecule type" value="Genomic_DNA"/>
</dbReference>